<evidence type="ECO:0000256" key="2">
    <source>
        <dbReference type="ARBA" id="ARBA00022553"/>
    </source>
</evidence>
<dbReference type="RefSeq" id="WP_008787257.1">
    <property type="nucleotide sequence ID" value="NZ_AKCB01000001.1"/>
</dbReference>
<dbReference type="GO" id="GO:0009401">
    <property type="term" value="P:phosphoenolpyruvate-dependent sugar phosphotransferase system"/>
    <property type="evidence" value="ECO:0007669"/>
    <property type="project" value="UniProtKB-KW"/>
</dbReference>
<dbReference type="EMBL" id="ADKX01000001">
    <property type="protein sequence ID" value="EFW06592.1"/>
    <property type="molecule type" value="Genomic_DNA"/>
</dbReference>
<keyword evidence="6" id="KW-0418">Kinase</keyword>
<organism evidence="9 10">
    <name type="scientific">Coprobacillus cateniformis</name>
    <dbReference type="NCBI Taxonomy" id="100884"/>
    <lineage>
        <taxon>Bacteria</taxon>
        <taxon>Bacillati</taxon>
        <taxon>Bacillota</taxon>
        <taxon>Erysipelotrichia</taxon>
        <taxon>Erysipelotrichales</taxon>
        <taxon>Coprobacillaceae</taxon>
        <taxon>Coprobacillus</taxon>
    </lineage>
</organism>
<dbReference type="Proteomes" id="UP000003157">
    <property type="component" value="Unassembled WGS sequence"/>
</dbReference>
<dbReference type="GO" id="GO:0008982">
    <property type="term" value="F:protein-N(PI)-phosphohistidine-sugar phosphotransferase activity"/>
    <property type="evidence" value="ECO:0007669"/>
    <property type="project" value="InterPro"/>
</dbReference>
<dbReference type="PROSITE" id="PS51100">
    <property type="entry name" value="PTS_EIIB_TYPE_3"/>
    <property type="match status" value="1"/>
</dbReference>
<evidence type="ECO:0000313" key="10">
    <source>
        <dbReference type="Proteomes" id="UP000003157"/>
    </source>
</evidence>
<dbReference type="InterPro" id="IPR051819">
    <property type="entry name" value="PTS_sugar-specific_EIIB"/>
</dbReference>
<evidence type="ECO:0000256" key="7">
    <source>
        <dbReference type="PROSITE-ProRule" id="PRU00423"/>
    </source>
</evidence>
<accession>E7G5U1</accession>
<evidence type="ECO:0000313" key="9">
    <source>
        <dbReference type="EMBL" id="EFW06592.1"/>
    </source>
</evidence>
<dbReference type="OrthoDB" id="9808134at2"/>
<feature type="domain" description="PTS EIIB type-3" evidence="8">
    <location>
        <begin position="99"/>
        <end position="202"/>
    </location>
</feature>
<evidence type="ECO:0000256" key="3">
    <source>
        <dbReference type="ARBA" id="ARBA00022597"/>
    </source>
</evidence>
<evidence type="ECO:0000256" key="1">
    <source>
        <dbReference type="ARBA" id="ARBA00022448"/>
    </source>
</evidence>
<feature type="modified residue" description="Phosphocysteine; by EIIA" evidence="7">
    <location>
        <position position="106"/>
    </location>
</feature>
<evidence type="ECO:0000259" key="8">
    <source>
        <dbReference type="PROSITE" id="PS51100"/>
    </source>
</evidence>
<evidence type="ECO:0000256" key="6">
    <source>
        <dbReference type="ARBA" id="ARBA00022777"/>
    </source>
</evidence>
<proteinExistence type="predicted"/>
<dbReference type="GO" id="GO:0016301">
    <property type="term" value="F:kinase activity"/>
    <property type="evidence" value="ECO:0007669"/>
    <property type="project" value="UniProtKB-KW"/>
</dbReference>
<dbReference type="PANTHER" id="PTHR34581">
    <property type="entry name" value="PTS SYSTEM N,N'-DIACETYLCHITOBIOSE-SPECIFIC EIIB COMPONENT"/>
    <property type="match status" value="1"/>
</dbReference>
<dbReference type="eggNOG" id="COG1440">
    <property type="taxonomic scope" value="Bacteria"/>
</dbReference>
<reference evidence="9 10" key="1">
    <citation type="submission" date="2010-12" db="EMBL/GenBank/DDBJ databases">
        <title>The Genome Sequence of Coprobacillus sp. strain 29_1.</title>
        <authorList>
            <consortium name="The Broad Institute Genome Sequencing Platform"/>
            <person name="Earl A."/>
            <person name="Ward D."/>
            <person name="Feldgarden M."/>
            <person name="Gevers D."/>
            <person name="Daigneault M."/>
            <person name="Sibley C.D."/>
            <person name="White A."/>
            <person name="Strauss J."/>
            <person name="Allen-Vercoe E."/>
            <person name="Young S.K."/>
            <person name="Zeng Q."/>
            <person name="Gargeya S."/>
            <person name="Fitzgerald M."/>
            <person name="Haas B."/>
            <person name="Abouelleil A."/>
            <person name="Alvarado L."/>
            <person name="Arachchi H.M."/>
            <person name="Berlin A."/>
            <person name="Brown A."/>
            <person name="Chapman S.B."/>
            <person name="Chen Z."/>
            <person name="Dunbar C."/>
            <person name="Freedman E."/>
            <person name="Gearin G."/>
            <person name="Gellesch M."/>
            <person name="Goldberg J."/>
            <person name="Griggs A."/>
            <person name="Gujja S."/>
            <person name="Heilman E."/>
            <person name="Heiman D."/>
            <person name="Howarth C."/>
            <person name="Larson L."/>
            <person name="Lui A."/>
            <person name="MacDonald P.J.P."/>
            <person name="Mehta T."/>
            <person name="Montmayeur A."/>
            <person name="Murphy C."/>
            <person name="Neiman D."/>
            <person name="Pearson M."/>
            <person name="Priest M."/>
            <person name="Roberts A."/>
            <person name="Saif S."/>
            <person name="Shea T."/>
            <person name="Shenoy N."/>
            <person name="Sisk P."/>
            <person name="Stolte C."/>
            <person name="Sykes S."/>
            <person name="White J."/>
            <person name="Yandava C."/>
            <person name="Nusbaum C."/>
            <person name="Birren B."/>
        </authorList>
    </citation>
    <scope>NUCLEOTIDE SEQUENCE [LARGE SCALE GENOMIC DNA]</scope>
    <source>
        <strain evidence="9 10">29_1</strain>
    </source>
</reference>
<dbReference type="PANTHER" id="PTHR34581:SF2">
    <property type="entry name" value="PTS SYSTEM N,N'-DIACETYLCHITOBIOSE-SPECIFIC EIIB COMPONENT"/>
    <property type="match status" value="1"/>
</dbReference>
<dbReference type="STRING" id="100884.GCA_000269565_01572"/>
<keyword evidence="4" id="KW-0808">Transferase</keyword>
<dbReference type="GeneID" id="78229445"/>
<dbReference type="Pfam" id="PF02302">
    <property type="entry name" value="PTS_IIB"/>
    <property type="match status" value="1"/>
</dbReference>
<evidence type="ECO:0000256" key="5">
    <source>
        <dbReference type="ARBA" id="ARBA00022683"/>
    </source>
</evidence>
<dbReference type="SUPFAM" id="SSF52794">
    <property type="entry name" value="PTS system IIB component-like"/>
    <property type="match status" value="1"/>
</dbReference>
<keyword evidence="1" id="KW-0813">Transport</keyword>
<dbReference type="Gene3D" id="3.40.50.2300">
    <property type="match status" value="1"/>
</dbReference>
<gene>
    <name evidence="9" type="ORF">HMPREF9488_00129</name>
</gene>
<dbReference type="HOGENOM" id="CLU_111936_0_0_9"/>
<name>E7G5U1_9FIRM</name>
<keyword evidence="5" id="KW-0598">Phosphotransferase system</keyword>
<dbReference type="InterPro" id="IPR036095">
    <property type="entry name" value="PTS_EIIB-like_sf"/>
</dbReference>
<dbReference type="InterPro" id="IPR003501">
    <property type="entry name" value="PTS_EIIB_2/3"/>
</dbReference>
<dbReference type="InterPro" id="IPR013012">
    <property type="entry name" value="PTS_EIIB_3"/>
</dbReference>
<comment type="caution">
    <text evidence="9">The sequence shown here is derived from an EMBL/GenBank/DDBJ whole genome shotgun (WGS) entry which is preliminary data.</text>
</comment>
<protein>
    <recommendedName>
        <fullName evidence="8">PTS EIIB type-3 domain-containing protein</fullName>
    </recommendedName>
</protein>
<evidence type="ECO:0000256" key="4">
    <source>
        <dbReference type="ARBA" id="ARBA00022679"/>
    </source>
</evidence>
<dbReference type="AlphaFoldDB" id="E7G5U1"/>
<keyword evidence="3" id="KW-0762">Sugar transport</keyword>
<keyword evidence="10" id="KW-1185">Reference proteome</keyword>
<keyword evidence="2" id="KW-0597">Phosphoprotein</keyword>
<sequence>MDDFYRKENIEVFKKWVYFQVLNDPRLTLEEYDERTYKIFYQQKVARLVIWPIGIVEEAIKEDEKLLFYLHYQFSNFHFAKDLFYRMIDKLTEDNQVKEKKILLCCTGGMTTGFFAEKMNTFCELNKLPYIIKASPAYHLDDVYHDYDIILVAPQLRYKVIQLAQQYKPIIVKSINPITFATYDCQALLDQIEECYQSEVKV</sequence>